<keyword evidence="5 9" id="KW-0808">Transferase</keyword>
<protein>
    <recommendedName>
        <fullName evidence="9">Putative tRNA (cytidine(32)/guanosine(34)-2'-O)-methyltransferase</fullName>
        <ecNumber evidence="9">2.1.1.205</ecNumber>
    </recommendedName>
    <alternativeName>
        <fullName evidence="9">2'-O-ribose RNA methyltransferase TRM7 homolog</fullName>
    </alternativeName>
</protein>
<comment type="similarity">
    <text evidence="9">Belongs to the class I-like SAM-binding methyltransferase superfamily. RNA methyltransferase RlmE family. TRM7 subfamily.</text>
</comment>
<evidence type="ECO:0000256" key="7">
    <source>
        <dbReference type="ARBA" id="ARBA00022694"/>
    </source>
</evidence>
<dbReference type="NCBIfam" id="TIGR00481">
    <property type="entry name" value="YbhB/YbcL family Raf kinase inhibitor-like protein"/>
    <property type="match status" value="1"/>
</dbReference>
<feature type="binding site" evidence="9">
    <location>
        <position position="483"/>
    </location>
    <ligand>
        <name>S-adenosyl-L-methionine</name>
        <dbReference type="ChEBI" id="CHEBI:59789"/>
    </ligand>
</feature>
<evidence type="ECO:0000256" key="5">
    <source>
        <dbReference type="ARBA" id="ARBA00022679"/>
    </source>
</evidence>
<dbReference type="Proteomes" id="UP001295469">
    <property type="component" value="Chromosome C09"/>
</dbReference>
<keyword evidence="7 9" id="KW-0819">tRNA processing</keyword>
<dbReference type="Pfam" id="PF04572">
    <property type="entry name" value="Gb3_synth"/>
    <property type="match status" value="1"/>
</dbReference>
<keyword evidence="3 9" id="KW-0963">Cytoplasm</keyword>
<evidence type="ECO:0000313" key="13">
    <source>
        <dbReference type="EMBL" id="CAF1793272.1"/>
    </source>
</evidence>
<dbReference type="InterPro" id="IPR036610">
    <property type="entry name" value="PEBP-like_sf"/>
</dbReference>
<evidence type="ECO:0000256" key="8">
    <source>
        <dbReference type="ARBA" id="ARBA00048902"/>
    </source>
</evidence>
<keyword evidence="4 9" id="KW-0489">Methyltransferase</keyword>
<reference evidence="13" key="1">
    <citation type="submission" date="2021-01" db="EMBL/GenBank/DDBJ databases">
        <authorList>
            <consortium name="Genoscope - CEA"/>
            <person name="William W."/>
        </authorList>
    </citation>
    <scope>NUCLEOTIDE SEQUENCE</scope>
</reference>
<evidence type="ECO:0000256" key="2">
    <source>
        <dbReference type="ARBA" id="ARBA00004496"/>
    </source>
</evidence>
<dbReference type="SUPFAM" id="SSF53448">
    <property type="entry name" value="Nucleotide-diphospho-sugar transferases"/>
    <property type="match status" value="1"/>
</dbReference>
<dbReference type="PANTHER" id="PTHR46781:SF2">
    <property type="entry name" value="ALPHA 1,4-GLYCOSYLTRANSFERASE FAMILY PROTEIN"/>
    <property type="match status" value="1"/>
</dbReference>
<dbReference type="EMBL" id="HG994373">
    <property type="protein sequence ID" value="CAF1793272.1"/>
    <property type="molecule type" value="Genomic_DNA"/>
</dbReference>
<dbReference type="PANTHER" id="PTHR46781">
    <property type="entry name" value="ALPHA 1,4-GLYCOSYLTRANSFERASE FAMILY PROTEIN"/>
    <property type="match status" value="1"/>
</dbReference>
<dbReference type="Gene3D" id="3.90.280.10">
    <property type="entry name" value="PEBP-like"/>
    <property type="match status" value="1"/>
</dbReference>
<feature type="binding site" evidence="9">
    <location>
        <position position="515"/>
    </location>
    <ligand>
        <name>S-adenosyl-L-methionine</name>
        <dbReference type="ChEBI" id="CHEBI:59789"/>
    </ligand>
</feature>
<comment type="subcellular location">
    <subcellularLocation>
        <location evidence="2 9">Cytoplasm</location>
    </subcellularLocation>
    <subcellularLocation>
        <location evidence="1">Nucleus</location>
    </subcellularLocation>
</comment>
<dbReference type="GO" id="GO:0002181">
    <property type="term" value="P:cytoplasmic translation"/>
    <property type="evidence" value="ECO:0007669"/>
    <property type="project" value="UniProtKB-UniRule"/>
</dbReference>
<dbReference type="CDD" id="cd00865">
    <property type="entry name" value="PEBP_bact_arch"/>
    <property type="match status" value="1"/>
</dbReference>
<dbReference type="Gene3D" id="3.90.550.20">
    <property type="match status" value="1"/>
</dbReference>
<gene>
    <name evidence="13" type="ORF">DARMORV10_C09P74590.1</name>
</gene>
<organism evidence="13">
    <name type="scientific">Brassica napus</name>
    <name type="common">Rape</name>
    <dbReference type="NCBI Taxonomy" id="3708"/>
    <lineage>
        <taxon>Eukaryota</taxon>
        <taxon>Viridiplantae</taxon>
        <taxon>Streptophyta</taxon>
        <taxon>Embryophyta</taxon>
        <taxon>Tracheophyta</taxon>
        <taxon>Spermatophyta</taxon>
        <taxon>Magnoliopsida</taxon>
        <taxon>eudicotyledons</taxon>
        <taxon>Gunneridae</taxon>
        <taxon>Pentapetalae</taxon>
        <taxon>rosids</taxon>
        <taxon>malvids</taxon>
        <taxon>Brassicales</taxon>
        <taxon>Brassicaceae</taxon>
        <taxon>Brassiceae</taxon>
        <taxon>Brassica</taxon>
    </lineage>
</organism>
<dbReference type="InterPro" id="IPR007577">
    <property type="entry name" value="GlycoTrfase_DXD_sugar-bd_CS"/>
</dbReference>
<comment type="function">
    <text evidence="9">Methylates the 2'-O-ribose of nucleotides at positions 32 and 34 of the tRNA anticodon loop of substrate tRNAs.</text>
</comment>
<dbReference type="InterPro" id="IPR029063">
    <property type="entry name" value="SAM-dependent_MTases_sf"/>
</dbReference>
<evidence type="ECO:0000256" key="4">
    <source>
        <dbReference type="ARBA" id="ARBA00022603"/>
    </source>
</evidence>
<dbReference type="InterPro" id="IPR008914">
    <property type="entry name" value="PEBP"/>
</dbReference>
<proteinExistence type="inferred from homology"/>
<name>A0A816J4A3_BRANA</name>
<keyword evidence="6 9" id="KW-0949">S-adenosyl-L-methionine</keyword>
<accession>A0A816J4A3</accession>
<evidence type="ECO:0000259" key="12">
    <source>
        <dbReference type="Pfam" id="PF04572"/>
    </source>
</evidence>
<feature type="region of interest" description="Disordered" evidence="10">
    <location>
        <begin position="700"/>
        <end position="724"/>
    </location>
</feature>
<dbReference type="InterPro" id="IPR044789">
    <property type="entry name" value="Put_A1-4-GlycosylTfrase_plant"/>
</dbReference>
<evidence type="ECO:0000256" key="3">
    <source>
        <dbReference type="ARBA" id="ARBA00022490"/>
    </source>
</evidence>
<dbReference type="GO" id="GO:0005737">
    <property type="term" value="C:cytoplasm"/>
    <property type="evidence" value="ECO:0007669"/>
    <property type="project" value="UniProtKB-SubCell"/>
</dbReference>
<dbReference type="InterPro" id="IPR007652">
    <property type="entry name" value="A1-4-GlycosylTfrase_dom"/>
</dbReference>
<sequence length="740" mass="82488">MSSEEFRLVSPTIDNEGKLPRKYTKGGQGVKKNISPPLEWYNVPQGTKSLALVVEDIDAPDPSGPLVPWTVWVVVDIPPDMKGLPEGFSGNDEQVAGIREGNNDHKIPGWRGPLMPSHGHRFQFKLFALNDKPNLGHTRDFSEVKIEIKRVIPQPHLPLSSEDESKSKKVVMTSPNPNITTVNKKILVLIEMFSGDNLSDKFQRKANEFVGDSGCEVNFVMTWISPADLFGKREVLAIESVFKSHPHGCLMILSATMDSPQGYTTLKPFLDRGYKVVAVTPDLPFLLKGTTGEKWLEEIRSGKRDPGKISLAQNLSNLMRLAYLYKYGGVYLDTDMILLKSFKGLNNIIGAQTLDPSFTNWTRLNNAVLIFDKNHPLLLKFIEEFARTFNGNVWGYNGPYLVSRVATRAAVEEEYNNFTVMRPSAFYPVNWLEIEKFFKDIYYRKAKEEGWRARSAFKLLQIDEAFNIFQGVKRVVDLCAAPGSWSQVLSRQLYLPAKSSAESKEGDVPLIVAIDLQPMSPIEGVIQVQGDITNARTAQLVIRHFDGSKADLVVCDGAPDVTGLHDMDEFVQSQLILAGLTIVTHVLREGGKFIAKIFRGKDTSLLYSQLKLFFPTVTFAKPKSSRNSSIEAFAVCENYSPPEVFHPRDLHRLLEKVGSPSGGSHLDCSSGWLEGPNKVYIPFLACGDLTGYDSDRSYPLPKEADGSSYQSLDPVQPPIAPPYKRALELKKASAQSIRDA</sequence>
<comment type="catalytic activity">
    <reaction evidence="8 9">
        <text>cytidine(32)/guanosine(34) in tRNA + 2 S-adenosyl-L-methionine = 2'-O-methylcytidine(32)/2'-O-methylguanosine(34) in tRNA + 2 S-adenosyl-L-homocysteine + 2 H(+)</text>
        <dbReference type="Rhea" id="RHEA:42396"/>
        <dbReference type="Rhea" id="RHEA-COMP:10246"/>
        <dbReference type="Rhea" id="RHEA-COMP:10247"/>
        <dbReference type="ChEBI" id="CHEBI:15378"/>
        <dbReference type="ChEBI" id="CHEBI:57856"/>
        <dbReference type="ChEBI" id="CHEBI:59789"/>
        <dbReference type="ChEBI" id="CHEBI:74269"/>
        <dbReference type="ChEBI" id="CHEBI:74445"/>
        <dbReference type="ChEBI" id="CHEBI:74495"/>
        <dbReference type="ChEBI" id="CHEBI:82748"/>
        <dbReference type="EC" id="2.1.1.205"/>
    </reaction>
</comment>
<dbReference type="FunFam" id="3.40.50.150:FF:000040">
    <property type="entry name" value="Putative ribosomal RNA methyltransferase 1"/>
    <property type="match status" value="1"/>
</dbReference>
<feature type="binding site" evidence="9">
    <location>
        <position position="556"/>
    </location>
    <ligand>
        <name>S-adenosyl-L-methionine</name>
        <dbReference type="ChEBI" id="CHEBI:59789"/>
    </ligand>
</feature>
<dbReference type="InterPro" id="IPR028590">
    <property type="entry name" value="RNA_methyltr_E_TRM7"/>
</dbReference>
<evidence type="ECO:0000256" key="10">
    <source>
        <dbReference type="SAM" id="MobiDB-lite"/>
    </source>
</evidence>
<dbReference type="HAMAP" id="MF_01547">
    <property type="entry name" value="RNA_methyltr_E"/>
    <property type="match status" value="1"/>
</dbReference>
<dbReference type="GO" id="GO:0106340">
    <property type="term" value="F:tRNA (guanosine(34)-2'-O)-methyltransferase activity"/>
    <property type="evidence" value="ECO:0007669"/>
    <property type="project" value="UniProtKB-ARBA"/>
</dbReference>
<dbReference type="Pfam" id="PF04488">
    <property type="entry name" value="Gly_transf_sug"/>
    <property type="match status" value="1"/>
</dbReference>
<feature type="binding site" evidence="9">
    <location>
        <position position="531"/>
    </location>
    <ligand>
        <name>S-adenosyl-L-methionine</name>
        <dbReference type="ChEBI" id="CHEBI:59789"/>
    </ligand>
</feature>
<feature type="domain" description="Alpha 1,4-glycosyltransferase" evidence="12">
    <location>
        <begin position="371"/>
        <end position="446"/>
    </location>
</feature>
<evidence type="ECO:0000256" key="6">
    <source>
        <dbReference type="ARBA" id="ARBA00022691"/>
    </source>
</evidence>
<feature type="active site" description="Proton acceptor" evidence="9">
    <location>
        <position position="596"/>
    </location>
</feature>
<dbReference type="GO" id="GO:0002128">
    <property type="term" value="P:tRNA nucleoside ribose methylation"/>
    <property type="evidence" value="ECO:0007669"/>
    <property type="project" value="UniProtKB-UniRule"/>
</dbReference>
<dbReference type="EC" id="2.1.1.205" evidence="9"/>
<feature type="binding site" evidence="9">
    <location>
        <position position="485"/>
    </location>
    <ligand>
        <name>S-adenosyl-L-methionine</name>
        <dbReference type="ChEBI" id="CHEBI:59789"/>
    </ligand>
</feature>
<dbReference type="GO" id="GO:0005634">
    <property type="term" value="C:nucleus"/>
    <property type="evidence" value="ECO:0007669"/>
    <property type="project" value="UniProtKB-SubCell"/>
</dbReference>
<dbReference type="AlphaFoldDB" id="A0A816J4A3"/>
<dbReference type="HAMAP" id="MF_03162">
    <property type="entry name" value="RNA_methyltr_E_TRM7"/>
    <property type="match status" value="1"/>
</dbReference>
<dbReference type="SUPFAM" id="SSF49777">
    <property type="entry name" value="PEBP-like"/>
    <property type="match status" value="1"/>
</dbReference>
<evidence type="ECO:0000259" key="11">
    <source>
        <dbReference type="Pfam" id="PF01728"/>
    </source>
</evidence>
<dbReference type="Pfam" id="PF01728">
    <property type="entry name" value="FtsJ"/>
    <property type="match status" value="1"/>
</dbReference>
<dbReference type="Gene3D" id="3.40.50.150">
    <property type="entry name" value="Vaccinia Virus protein VP39"/>
    <property type="match status" value="1"/>
</dbReference>
<evidence type="ECO:0000256" key="1">
    <source>
        <dbReference type="ARBA" id="ARBA00004123"/>
    </source>
</evidence>
<dbReference type="InterPro" id="IPR002877">
    <property type="entry name" value="RNA_MeTrfase_FtsJ_dom"/>
</dbReference>
<dbReference type="Pfam" id="PF01161">
    <property type="entry name" value="PBP"/>
    <property type="match status" value="1"/>
</dbReference>
<dbReference type="InterPro" id="IPR029044">
    <property type="entry name" value="Nucleotide-diphossugar_trans"/>
</dbReference>
<evidence type="ECO:0000256" key="9">
    <source>
        <dbReference type="HAMAP-Rule" id="MF_03162"/>
    </source>
</evidence>
<dbReference type="InterPro" id="IPR005247">
    <property type="entry name" value="YbhB_YbcL/LppC-like"/>
</dbReference>
<feature type="region of interest" description="Disordered" evidence="10">
    <location>
        <begin position="1"/>
        <end position="28"/>
    </location>
</feature>
<dbReference type="SUPFAM" id="SSF53335">
    <property type="entry name" value="S-adenosyl-L-methionine-dependent methyltransferases"/>
    <property type="match status" value="1"/>
</dbReference>
<feature type="domain" description="Ribosomal RNA methyltransferase FtsJ" evidence="11">
    <location>
        <begin position="451"/>
        <end position="639"/>
    </location>
</feature>
<dbReference type="InterPro" id="IPR015507">
    <property type="entry name" value="rRNA-MeTfrase_E"/>
</dbReference>